<dbReference type="PANTHER" id="PTHR38226">
    <property type="entry name" value="(WILD MALAYSIAN BANANA) HYPOTHETICAL PROTEIN"/>
    <property type="match status" value="1"/>
</dbReference>
<evidence type="ECO:0000259" key="1">
    <source>
        <dbReference type="Pfam" id="PF24118"/>
    </source>
</evidence>
<dbReference type="EMBL" id="LR746276">
    <property type="protein sequence ID" value="CAA7406885.1"/>
    <property type="molecule type" value="Genomic_DNA"/>
</dbReference>
<organism evidence="2 3">
    <name type="scientific">Spirodela intermedia</name>
    <name type="common">Intermediate duckweed</name>
    <dbReference type="NCBI Taxonomy" id="51605"/>
    <lineage>
        <taxon>Eukaryota</taxon>
        <taxon>Viridiplantae</taxon>
        <taxon>Streptophyta</taxon>
        <taxon>Embryophyta</taxon>
        <taxon>Tracheophyta</taxon>
        <taxon>Spermatophyta</taxon>
        <taxon>Magnoliopsida</taxon>
        <taxon>Liliopsida</taxon>
        <taxon>Araceae</taxon>
        <taxon>Lemnoideae</taxon>
        <taxon>Spirodela</taxon>
    </lineage>
</organism>
<gene>
    <name evidence="2" type="ORF">SI8410_13017563</name>
</gene>
<accession>A0A7I8LC93</accession>
<proteinExistence type="predicted"/>
<sequence>MPCFVPFNGKKMDLSFFVFRHVGVFAEELIEALKFFSFFCEDLGCIYSATFKSIHGNMIVWYGAWVKRPDAQRRLLIDHLISVLEKVSHLAVLLDHGFFESYVGESKDGRSALRFVTGDTVSMAAMTPISGDPENLSYACMALLKSYYLQEDGVAGGACFSCLDKPMVASMQVWKSLHDCYAWLINSDYRTNIRPYLSHLANDCEYEVFNVVFVSSDELLPVQLLPSPAKMIDHSSIEGEDEMGGMEQAESSS</sequence>
<keyword evidence="3" id="KW-1185">Reference proteome</keyword>
<dbReference type="InterPro" id="IPR055816">
    <property type="entry name" value="DUF7392"/>
</dbReference>
<dbReference type="OrthoDB" id="1848500at2759"/>
<evidence type="ECO:0000313" key="2">
    <source>
        <dbReference type="EMBL" id="CAA7406885.1"/>
    </source>
</evidence>
<dbReference type="Proteomes" id="UP000663760">
    <property type="component" value="Chromosome 13"/>
</dbReference>
<name>A0A7I8LC93_SPIIN</name>
<reference evidence="2" key="1">
    <citation type="submission" date="2020-02" db="EMBL/GenBank/DDBJ databases">
        <authorList>
            <person name="Scholz U."/>
            <person name="Mascher M."/>
            <person name="Fiebig A."/>
        </authorList>
    </citation>
    <scope>NUCLEOTIDE SEQUENCE</scope>
</reference>
<feature type="domain" description="DUF7392" evidence="1">
    <location>
        <begin position="97"/>
        <end position="209"/>
    </location>
</feature>
<dbReference type="AlphaFoldDB" id="A0A7I8LC93"/>
<protein>
    <recommendedName>
        <fullName evidence="1">DUF7392 domain-containing protein</fullName>
    </recommendedName>
</protein>
<dbReference type="PANTHER" id="PTHR38226:SF3">
    <property type="entry name" value="(WILD MALAYSIAN BANANA) HYPOTHETICAL PROTEIN"/>
    <property type="match status" value="1"/>
</dbReference>
<evidence type="ECO:0000313" key="3">
    <source>
        <dbReference type="Proteomes" id="UP000663760"/>
    </source>
</evidence>
<dbReference type="Pfam" id="PF24118">
    <property type="entry name" value="DUF7392"/>
    <property type="match status" value="1"/>
</dbReference>